<dbReference type="AlphaFoldDB" id="A0AAJ5X5R0"/>
<evidence type="ECO:0000313" key="4">
    <source>
        <dbReference type="EMBL" id="WEK41548.1"/>
    </source>
</evidence>
<sequence>MTGGGSGLGRRYCLDLAAAGARVLVVGRGDNVHTTAAAIRDAGGDARACRAAVDDGATVVAAALDWAGRLDGLALNAGHVQDRSFAKMSTDEWRDVIQVHLNAAFALASAAWPHLAAAPAGRLVLTTSGAGLHGNFGQVNYAAAKAGLIGLMKTLSIEGARHGIKVNAVAPMAATAMTNGIFDQQVAAALSDEGVSPFVMALLHPGCEISGQILEVGAGWAGVVRWQRSQGLRVGAGAAGAAEVLAGWDQLLDFERGSDHPTSVRDSLRGALPHLFPTA</sequence>
<dbReference type="Gene3D" id="3.40.50.720">
    <property type="entry name" value="NAD(P)-binding Rossmann-like Domain"/>
    <property type="match status" value="1"/>
</dbReference>
<protein>
    <submittedName>
        <fullName evidence="4">SDR family NAD(P)-dependent oxidoreductase</fullName>
    </submittedName>
</protein>
<dbReference type="InterPro" id="IPR036291">
    <property type="entry name" value="NAD(P)-bd_dom_sf"/>
</dbReference>
<dbReference type="Gene3D" id="1.10.287.4290">
    <property type="match status" value="1"/>
</dbReference>
<dbReference type="SMART" id="SM00822">
    <property type="entry name" value="PKS_KR"/>
    <property type="match status" value="1"/>
</dbReference>
<dbReference type="InterPro" id="IPR051687">
    <property type="entry name" value="Peroxisomal_Beta-Oxidation"/>
</dbReference>
<comment type="similarity">
    <text evidence="1">Belongs to the short-chain dehydrogenases/reductases (SDR) family.</text>
</comment>
<dbReference type="PANTHER" id="PTHR45024:SF2">
    <property type="entry name" value="SCP2 DOMAIN-CONTAINING PROTEIN"/>
    <property type="match status" value="1"/>
</dbReference>
<evidence type="ECO:0000259" key="3">
    <source>
        <dbReference type="SMART" id="SM00822"/>
    </source>
</evidence>
<dbReference type="PROSITE" id="PS00061">
    <property type="entry name" value="ADH_SHORT"/>
    <property type="match status" value="1"/>
</dbReference>
<organism evidence="4 5">
    <name type="scientific">Candidatus Brevundimonas colombiensis</name>
    <dbReference type="NCBI Taxonomy" id="3121376"/>
    <lineage>
        <taxon>Bacteria</taxon>
        <taxon>Pseudomonadati</taxon>
        <taxon>Pseudomonadota</taxon>
        <taxon>Alphaproteobacteria</taxon>
        <taxon>Caulobacterales</taxon>
        <taxon>Caulobacteraceae</taxon>
        <taxon>Brevundimonas</taxon>
    </lineage>
</organism>
<evidence type="ECO:0000256" key="2">
    <source>
        <dbReference type="ARBA" id="ARBA00023002"/>
    </source>
</evidence>
<reference evidence="4" key="1">
    <citation type="submission" date="2023-03" db="EMBL/GenBank/DDBJ databases">
        <title>Andean soil-derived lignocellulolytic bacterial consortium as a source of novel taxa and putative plastic-active enzymes.</title>
        <authorList>
            <person name="Diaz-Garcia L."/>
            <person name="Chuvochina M."/>
            <person name="Feuerriegel G."/>
            <person name="Bunk B."/>
            <person name="Sproer C."/>
            <person name="Streit W.R."/>
            <person name="Rodriguez L.M."/>
            <person name="Overmann J."/>
            <person name="Jimenez D.J."/>
        </authorList>
    </citation>
    <scope>NUCLEOTIDE SEQUENCE</scope>
    <source>
        <strain evidence="4">MAG 833</strain>
    </source>
</reference>
<dbReference type="PANTHER" id="PTHR45024">
    <property type="entry name" value="DEHYDROGENASES, SHORT CHAIN"/>
    <property type="match status" value="1"/>
</dbReference>
<dbReference type="Proteomes" id="UP001213664">
    <property type="component" value="Chromosome"/>
</dbReference>
<dbReference type="PRINTS" id="PR00081">
    <property type="entry name" value="GDHRDH"/>
</dbReference>
<evidence type="ECO:0000313" key="5">
    <source>
        <dbReference type="Proteomes" id="UP001213664"/>
    </source>
</evidence>
<proteinExistence type="inferred from homology"/>
<dbReference type="InterPro" id="IPR020904">
    <property type="entry name" value="Sc_DH/Rdtase_CS"/>
</dbReference>
<dbReference type="GO" id="GO:0016491">
    <property type="term" value="F:oxidoreductase activity"/>
    <property type="evidence" value="ECO:0007669"/>
    <property type="project" value="UniProtKB-KW"/>
</dbReference>
<evidence type="ECO:0000256" key="1">
    <source>
        <dbReference type="ARBA" id="ARBA00006484"/>
    </source>
</evidence>
<dbReference type="Pfam" id="PF00106">
    <property type="entry name" value="adh_short"/>
    <property type="match status" value="1"/>
</dbReference>
<dbReference type="InterPro" id="IPR002347">
    <property type="entry name" value="SDR_fam"/>
</dbReference>
<dbReference type="InterPro" id="IPR057326">
    <property type="entry name" value="KR_dom"/>
</dbReference>
<gene>
    <name evidence="4" type="ORF">P0Y50_07835</name>
</gene>
<keyword evidence="2" id="KW-0560">Oxidoreductase</keyword>
<feature type="domain" description="Ketoreductase" evidence="3">
    <location>
        <begin position="2"/>
        <end position="175"/>
    </location>
</feature>
<dbReference type="SUPFAM" id="SSF51735">
    <property type="entry name" value="NAD(P)-binding Rossmann-fold domains"/>
    <property type="match status" value="1"/>
</dbReference>
<accession>A0AAJ5X5R0</accession>
<name>A0AAJ5X5R0_9CAUL</name>
<dbReference type="EMBL" id="CP119326">
    <property type="protein sequence ID" value="WEK41548.1"/>
    <property type="molecule type" value="Genomic_DNA"/>
</dbReference>